<reference evidence="3 4" key="1">
    <citation type="submission" date="2014-06" db="EMBL/GenBank/DDBJ databases">
        <authorList>
            <person name="Swart Estienne"/>
        </authorList>
    </citation>
    <scope>NUCLEOTIDE SEQUENCE [LARGE SCALE GENOMIC DNA]</scope>
    <source>
        <strain evidence="3 4">130c</strain>
    </source>
</reference>
<name>A0A078AQJ6_STYLE</name>
<organism evidence="3 4">
    <name type="scientific">Stylonychia lemnae</name>
    <name type="common">Ciliate</name>
    <dbReference type="NCBI Taxonomy" id="5949"/>
    <lineage>
        <taxon>Eukaryota</taxon>
        <taxon>Sar</taxon>
        <taxon>Alveolata</taxon>
        <taxon>Ciliophora</taxon>
        <taxon>Intramacronucleata</taxon>
        <taxon>Spirotrichea</taxon>
        <taxon>Stichotrichia</taxon>
        <taxon>Sporadotrichida</taxon>
        <taxon>Oxytrichidae</taxon>
        <taxon>Stylonychinae</taxon>
        <taxon>Stylonychia</taxon>
    </lineage>
</organism>
<feature type="transmembrane region" description="Helical" evidence="2">
    <location>
        <begin position="160"/>
        <end position="188"/>
    </location>
</feature>
<feature type="compositionally biased region" description="Basic and acidic residues" evidence="1">
    <location>
        <begin position="318"/>
        <end position="335"/>
    </location>
</feature>
<protein>
    <submittedName>
        <fullName evidence="3">Uncharacterized protein</fullName>
    </submittedName>
</protein>
<feature type="transmembrane region" description="Helical" evidence="2">
    <location>
        <begin position="103"/>
        <end position="124"/>
    </location>
</feature>
<dbReference type="InParanoid" id="A0A078AQJ6"/>
<evidence type="ECO:0000313" key="3">
    <source>
        <dbReference type="EMBL" id="CDW83522.1"/>
    </source>
</evidence>
<accession>A0A078AQJ6</accession>
<keyword evidence="2" id="KW-1133">Transmembrane helix</keyword>
<dbReference type="InterPro" id="IPR038050">
    <property type="entry name" value="Neuro_actylchol_rec"/>
</dbReference>
<keyword evidence="2" id="KW-0812">Transmembrane</keyword>
<proteinExistence type="predicted"/>
<feature type="region of interest" description="Disordered" evidence="1">
    <location>
        <begin position="312"/>
        <end position="347"/>
    </location>
</feature>
<keyword evidence="2" id="KW-0472">Membrane</keyword>
<dbReference type="AlphaFoldDB" id="A0A078AQJ6"/>
<feature type="transmembrane region" description="Helical" evidence="2">
    <location>
        <begin position="130"/>
        <end position="148"/>
    </location>
</feature>
<evidence type="ECO:0000313" key="4">
    <source>
        <dbReference type="Proteomes" id="UP000039865"/>
    </source>
</evidence>
<feature type="compositionally biased region" description="Polar residues" evidence="1">
    <location>
        <begin position="337"/>
        <end position="347"/>
    </location>
</feature>
<dbReference type="Gene3D" id="1.20.58.390">
    <property type="entry name" value="Neurotransmitter-gated ion-channel transmembrane domain"/>
    <property type="match status" value="1"/>
</dbReference>
<evidence type="ECO:0000256" key="1">
    <source>
        <dbReference type="SAM" id="MobiDB-lite"/>
    </source>
</evidence>
<dbReference type="Proteomes" id="UP000039865">
    <property type="component" value="Unassembled WGS sequence"/>
</dbReference>
<evidence type="ECO:0000256" key="2">
    <source>
        <dbReference type="SAM" id="Phobius"/>
    </source>
</evidence>
<sequence length="347" mass="40740">MTCEVSGSQRWIPFAPFYLTLSFELMEQNTDGFLKRFRFQEQIEPQNEQQLIFLAKELKDNLSILNYAYSAEKIIFIYEDESTTDFKESNKVFFQIPVYRKPLSMFLTNYGPLIVLSFLILSIYQSEYDFGARIANIGVLILALISFIPSMRSNIPPVSYVTLSDILLGFNQISTCLVLLCSFIQTYLQWKWQQDFEVQQENFEVSSEFELSRYQKNILKNLSLGFTIGSLICVVIPALILVFIWTLFYFKYQRKFERKNGPNNQVNVIQDRNIDIKKYEFKLKPNVIESQTLRQQEEKLAKLSGNLEVIKEEDEQQVSEKDQNDEYGDENDKLQFEQLNSQLQPTN</sequence>
<keyword evidence="4" id="KW-1185">Reference proteome</keyword>
<feature type="transmembrane region" description="Helical" evidence="2">
    <location>
        <begin position="224"/>
        <end position="250"/>
    </location>
</feature>
<gene>
    <name evidence="3" type="primary">Contig7839.g8360</name>
    <name evidence="3" type="ORF">STYLEM_12570</name>
</gene>
<dbReference type="EMBL" id="CCKQ01011922">
    <property type="protein sequence ID" value="CDW83522.1"/>
    <property type="molecule type" value="Genomic_DNA"/>
</dbReference>